<evidence type="ECO:0000313" key="5">
    <source>
        <dbReference type="EMBL" id="ABO08098.1"/>
    </source>
</evidence>
<dbReference type="CAZy" id="GH57">
    <property type="family name" value="Glycoside Hydrolase Family 57"/>
</dbReference>
<dbReference type="PANTHER" id="PTHR36306:SF3">
    <property type="entry name" value="GLYCOSIDE HYDROLASE FAMILY 57"/>
    <property type="match status" value="1"/>
</dbReference>
<evidence type="ECO:0000259" key="4">
    <source>
        <dbReference type="Pfam" id="PF03065"/>
    </source>
</evidence>
<proteinExistence type="inferred from homology"/>
<dbReference type="InterPro" id="IPR052046">
    <property type="entry name" value="GH57_Enzymes"/>
</dbReference>
<dbReference type="eggNOG" id="arCOG03279">
    <property type="taxonomic scope" value="Archaea"/>
</dbReference>
<keyword evidence="2 3" id="KW-0119">Carbohydrate metabolism</keyword>
<sequence length="485" mass="55108">MYNAQTVLTTQRGVHVIVFHLHLYQPERADPWLEIIFPEPSASPFRHWNERVSHECYEPNAELGNYKWVSFDVGPTLLTWLRRSRPVVYNALLEGDKAGLERWGHGNAIAHPYYHVILPLVPRRDREVLIHWGVEYFKRHFKRSPEGMWLPEMAVDLETLEVLADYGISYTVLSQGQVKGGRAGGPYKVVLPSGRSIAVFIRNDAVSNALAFQGFEKFAETLRGVEGDVVVALDGETFGHHIKGGDKLLADFISRHKDHLANLGWLYERGVKGEVEIVERTSWSCPHGLGRWSRDCGCDGPAPWREGLRKLVDWVGEAVDKAFEERLGPGGWDTLKRYIDVLMGGDRGGYTTEQLKLLEAQRAKLAANTSDAWFFARVGIEFGIAVKWALRAVELLDDPSPVEEFMRRLDEIAIDGKTALALCPRVRGPLMAAMMYVARATAGFQEERVGPYIVKPINDEFEIVDERTREVFRFRHDLLWGFEKI</sequence>
<comment type="similarity">
    <text evidence="1 3">Belongs to the glycosyl hydrolase 57 family.</text>
</comment>
<dbReference type="InterPro" id="IPR011330">
    <property type="entry name" value="Glyco_hydro/deAcase_b/a-brl"/>
</dbReference>
<organism evidence="5 6">
    <name type="scientific">Pyrobaculum calidifontis (strain DSM 21063 / JCM 11548 / VA1)</name>
    <dbReference type="NCBI Taxonomy" id="410359"/>
    <lineage>
        <taxon>Archaea</taxon>
        <taxon>Thermoproteota</taxon>
        <taxon>Thermoprotei</taxon>
        <taxon>Thermoproteales</taxon>
        <taxon>Thermoproteaceae</taxon>
        <taxon>Pyrobaculum</taxon>
    </lineage>
</organism>
<dbReference type="GO" id="GO:0005975">
    <property type="term" value="P:carbohydrate metabolic process"/>
    <property type="evidence" value="ECO:0007669"/>
    <property type="project" value="InterPro"/>
</dbReference>
<gene>
    <name evidence="5" type="ordered locus">Pcal_0672</name>
</gene>
<evidence type="ECO:0000313" key="6">
    <source>
        <dbReference type="Proteomes" id="UP000001431"/>
    </source>
</evidence>
<evidence type="ECO:0000256" key="2">
    <source>
        <dbReference type="ARBA" id="ARBA00023277"/>
    </source>
</evidence>
<dbReference type="GO" id="GO:0016787">
    <property type="term" value="F:hydrolase activity"/>
    <property type="evidence" value="ECO:0007669"/>
    <property type="project" value="UniProtKB-KW"/>
</dbReference>
<dbReference type="Gene3D" id="3.20.110.10">
    <property type="entry name" value="Glycoside hydrolase 38, N terminal domain"/>
    <property type="match status" value="1"/>
</dbReference>
<name>A3MTY1_PYRCJ</name>
<dbReference type="Proteomes" id="UP000001431">
    <property type="component" value="Chromosome"/>
</dbReference>
<dbReference type="HOGENOM" id="CLU_018719_1_0_2"/>
<dbReference type="InterPro" id="IPR021923">
    <property type="entry name" value="DUF3536"/>
</dbReference>
<evidence type="ECO:0000256" key="1">
    <source>
        <dbReference type="ARBA" id="ARBA00006821"/>
    </source>
</evidence>
<dbReference type="PANTHER" id="PTHR36306">
    <property type="entry name" value="ALPHA-AMYLASE-RELATED-RELATED"/>
    <property type="match status" value="1"/>
</dbReference>
<keyword evidence="6" id="KW-1185">Reference proteome</keyword>
<accession>A3MTY1</accession>
<keyword evidence="5" id="KW-0378">Hydrolase</keyword>
<dbReference type="InterPro" id="IPR004300">
    <property type="entry name" value="Glyco_hydro_57_N"/>
</dbReference>
<dbReference type="STRING" id="410359.Pcal_0672"/>
<protein>
    <submittedName>
        <fullName evidence="5">Glycoside hydrolase, family 57</fullName>
    </submittedName>
</protein>
<dbReference type="Pfam" id="PF12055">
    <property type="entry name" value="DUF3536"/>
    <property type="match status" value="1"/>
</dbReference>
<dbReference type="KEGG" id="pcl:Pcal_0672"/>
<dbReference type="Pfam" id="PF03065">
    <property type="entry name" value="Glyco_hydro_57"/>
    <property type="match status" value="1"/>
</dbReference>
<dbReference type="InterPro" id="IPR027291">
    <property type="entry name" value="Glyco_hydro_38_N_sf"/>
</dbReference>
<reference evidence="5" key="1">
    <citation type="submission" date="2007-02" db="EMBL/GenBank/DDBJ databases">
        <title>Complete sequence of Pyrobaculum calidifontis JCM 11548.</title>
        <authorList>
            <consortium name="US DOE Joint Genome Institute"/>
            <person name="Copeland A."/>
            <person name="Lucas S."/>
            <person name="Lapidus A."/>
            <person name="Barry K."/>
            <person name="Glavina del Rio T."/>
            <person name="Dalin E."/>
            <person name="Tice H."/>
            <person name="Pitluck S."/>
            <person name="Chain P."/>
            <person name="Malfatti S."/>
            <person name="Shin M."/>
            <person name="Vergez L."/>
            <person name="Schmutz J."/>
            <person name="Larimer F."/>
            <person name="Land M."/>
            <person name="Hauser L."/>
            <person name="Kyrpides N."/>
            <person name="Mikhailova N."/>
            <person name="Cozen A.E."/>
            <person name="Fitz-Gibbon S.T."/>
            <person name="House C.H."/>
            <person name="Saltikov C."/>
            <person name="Lowe T.M."/>
            <person name="Richardson P."/>
        </authorList>
    </citation>
    <scope>NUCLEOTIDE SEQUENCE [LARGE SCALE GENOMIC DNA]</scope>
    <source>
        <strain evidence="5">JCM 11548</strain>
    </source>
</reference>
<dbReference type="SUPFAM" id="SSF88713">
    <property type="entry name" value="Glycoside hydrolase/deacetylase"/>
    <property type="match status" value="1"/>
</dbReference>
<evidence type="ECO:0000256" key="3">
    <source>
        <dbReference type="RuleBase" id="RU361196"/>
    </source>
</evidence>
<feature type="domain" description="Glycoside hydrolase family 57 N-terminal" evidence="4">
    <location>
        <begin position="105"/>
        <end position="246"/>
    </location>
</feature>
<dbReference type="EMBL" id="CP000561">
    <property type="protein sequence ID" value="ABO08098.1"/>
    <property type="molecule type" value="Genomic_DNA"/>
</dbReference>
<dbReference type="AlphaFoldDB" id="A3MTY1"/>